<dbReference type="GO" id="GO:0052381">
    <property type="term" value="F:tRNA dimethylallyltransferase activity"/>
    <property type="evidence" value="ECO:0007669"/>
    <property type="project" value="InterPro"/>
</dbReference>
<dbReference type="HOGENOM" id="CLU_032616_2_3_1"/>
<dbReference type="PANTHER" id="PTHR11088">
    <property type="entry name" value="TRNA DIMETHYLALLYLTRANSFERASE"/>
    <property type="match status" value="1"/>
</dbReference>
<evidence type="ECO:0000256" key="1">
    <source>
        <dbReference type="ARBA" id="ARBA00005842"/>
    </source>
</evidence>
<dbReference type="STRING" id="1220162.K1WF40"/>
<feature type="region of interest" description="Disordered" evidence="5">
    <location>
        <begin position="497"/>
        <end position="522"/>
    </location>
</feature>
<dbReference type="GO" id="GO:0005739">
    <property type="term" value="C:mitochondrion"/>
    <property type="evidence" value="ECO:0007669"/>
    <property type="project" value="TreeGrafter"/>
</dbReference>
<dbReference type="InterPro" id="IPR039657">
    <property type="entry name" value="Dimethylallyltransferase"/>
</dbReference>
<dbReference type="EMBL" id="AMBO01000346">
    <property type="protein sequence ID" value="EKD00159.1"/>
    <property type="molecule type" value="Genomic_DNA"/>
</dbReference>
<dbReference type="InParanoid" id="K1WF40"/>
<dbReference type="OMA" id="QSIGFHE"/>
<comment type="caution">
    <text evidence="6">The sequence shown here is derived from an EMBL/GenBank/DDBJ whole genome shotgun (WGS) entry which is preliminary data.</text>
</comment>
<protein>
    <submittedName>
        <fullName evidence="6">tRNA isopentenyltransferase</fullName>
    </submittedName>
</protein>
<dbReference type="Proteomes" id="UP000006757">
    <property type="component" value="Unassembled WGS sequence"/>
</dbReference>
<dbReference type="GO" id="GO:0006400">
    <property type="term" value="P:tRNA modification"/>
    <property type="evidence" value="ECO:0007669"/>
    <property type="project" value="TreeGrafter"/>
</dbReference>
<gene>
    <name evidence="6" type="ORF">A1Q2_05502</name>
</gene>
<dbReference type="Gene3D" id="3.40.50.300">
    <property type="entry name" value="P-loop containing nucleotide triphosphate hydrolases"/>
    <property type="match status" value="1"/>
</dbReference>
<sequence length="522" mass="58646">MTSKLSPRPVVAVVGTTGVGKSQLAVSLARSLKETDDIRKAVILSADSMQLYKGLDVITNKVTEEEKGGVEHWGLDVVQPGEGGSWELGRWCKEAERKMESLPDFTLPIICGGTHYFIQHFLFPPKELSFDRPRDQQEARASNPLATRWTPPGPCPPTPASMSPELRRLLDTFWTTEASFPEADSAAAESVGTSPCSRPTITNNHELLCLWQVLDCIDPDEAKRWHWKDGRKVRRGIERWWERGGRKVEPQTFTMRGATEGRQARTLLFWVYESMDSLKPRLDGRVDRMVANGLLREIEELRQIAIHLYGSAQNTDHSEGIFQAIGQCNVGTELTAGYKEFANLHLPQEHPETDKQFQTMLDRMKVSTHQYAKSQIKWIKKQLLPAVKEARDLGGDVHLYVVPGGPAGEAIARTVLDGKTLPDPQTTGHPNASLLTQSLFQVTGRIPDTAERQILNARRVCDVCSEPGNPYSVKAAEWQEHLKSRIHRREEWIEEQRRKGLAKKAARSNLRENGSITEANQA</sequence>
<dbReference type="InterPro" id="IPR018022">
    <property type="entry name" value="IPT"/>
</dbReference>
<dbReference type="InterPro" id="IPR027417">
    <property type="entry name" value="P-loop_NTPase"/>
</dbReference>
<feature type="region of interest" description="Disordered" evidence="5">
    <location>
        <begin position="132"/>
        <end position="162"/>
    </location>
</feature>
<dbReference type="SUPFAM" id="SSF52540">
    <property type="entry name" value="P-loop containing nucleoside triphosphate hydrolases"/>
    <property type="match status" value="1"/>
</dbReference>
<dbReference type="HAMAP" id="MF_00185">
    <property type="entry name" value="IPP_trans"/>
    <property type="match status" value="1"/>
</dbReference>
<evidence type="ECO:0000256" key="4">
    <source>
        <dbReference type="ARBA" id="ARBA00022840"/>
    </source>
</evidence>
<comment type="similarity">
    <text evidence="1">Belongs to the IPP transferase family.</text>
</comment>
<dbReference type="PANTHER" id="PTHR11088:SF89">
    <property type="entry name" value="TRNA DIMETHYLALLYLTRANSFERASE"/>
    <property type="match status" value="1"/>
</dbReference>
<evidence type="ECO:0000256" key="2">
    <source>
        <dbReference type="ARBA" id="ARBA00022679"/>
    </source>
</evidence>
<dbReference type="Pfam" id="PF01715">
    <property type="entry name" value="IPPT"/>
    <property type="match status" value="2"/>
</dbReference>
<evidence type="ECO:0000256" key="5">
    <source>
        <dbReference type="SAM" id="MobiDB-lite"/>
    </source>
</evidence>
<name>K1WF40_TRIAC</name>
<organism evidence="6 7">
    <name type="scientific">Trichosporon asahii var. asahii (strain CBS 8904)</name>
    <name type="common">Yeast</name>
    <dbReference type="NCBI Taxonomy" id="1220162"/>
    <lineage>
        <taxon>Eukaryota</taxon>
        <taxon>Fungi</taxon>
        <taxon>Dikarya</taxon>
        <taxon>Basidiomycota</taxon>
        <taxon>Agaricomycotina</taxon>
        <taxon>Tremellomycetes</taxon>
        <taxon>Trichosporonales</taxon>
        <taxon>Trichosporonaceae</taxon>
        <taxon>Trichosporon</taxon>
    </lineage>
</organism>
<dbReference type="FunCoup" id="K1WF40">
    <property type="interactions" value="394"/>
</dbReference>
<evidence type="ECO:0000256" key="3">
    <source>
        <dbReference type="ARBA" id="ARBA00022741"/>
    </source>
</evidence>
<dbReference type="OrthoDB" id="775260at2759"/>
<keyword evidence="7" id="KW-1185">Reference proteome</keyword>
<proteinExistence type="inferred from homology"/>
<evidence type="ECO:0000313" key="7">
    <source>
        <dbReference type="Proteomes" id="UP000006757"/>
    </source>
</evidence>
<reference evidence="6 7" key="1">
    <citation type="journal article" date="2012" name="Eukaryot. Cell">
        <title>Genome sequence of the Trichosporon asahii environmental strain CBS 8904.</title>
        <authorList>
            <person name="Yang R.Y."/>
            <person name="Li H.T."/>
            <person name="Zhu H."/>
            <person name="Zhou G.P."/>
            <person name="Wang M."/>
            <person name="Wang L."/>
        </authorList>
    </citation>
    <scope>NUCLEOTIDE SEQUENCE [LARGE SCALE GENOMIC DNA]</scope>
    <source>
        <strain evidence="6 7">CBS 8904</strain>
    </source>
</reference>
<keyword evidence="3" id="KW-0547">Nucleotide-binding</keyword>
<accession>K1WF40</accession>
<dbReference type="eggNOG" id="KOG1384">
    <property type="taxonomic scope" value="Eukaryota"/>
</dbReference>
<feature type="compositionally biased region" description="Polar residues" evidence="5">
    <location>
        <begin position="511"/>
        <end position="522"/>
    </location>
</feature>
<dbReference type="GO" id="GO:0005524">
    <property type="term" value="F:ATP binding"/>
    <property type="evidence" value="ECO:0007669"/>
    <property type="project" value="UniProtKB-KW"/>
</dbReference>
<dbReference type="AlphaFoldDB" id="K1WF40"/>
<keyword evidence="2 6" id="KW-0808">Transferase</keyword>
<keyword evidence="4" id="KW-0067">ATP-binding</keyword>
<evidence type="ECO:0000313" key="6">
    <source>
        <dbReference type="EMBL" id="EKD00159.1"/>
    </source>
</evidence>